<accession>A0A2P2Q6E7</accession>
<evidence type="ECO:0000256" key="1">
    <source>
        <dbReference type="SAM" id="SignalP"/>
    </source>
</evidence>
<feature type="signal peptide" evidence="1">
    <location>
        <begin position="1"/>
        <end position="17"/>
    </location>
</feature>
<organism evidence="2">
    <name type="scientific">Rhizophora mucronata</name>
    <name type="common">Asiatic mangrove</name>
    <dbReference type="NCBI Taxonomy" id="61149"/>
    <lineage>
        <taxon>Eukaryota</taxon>
        <taxon>Viridiplantae</taxon>
        <taxon>Streptophyta</taxon>
        <taxon>Embryophyta</taxon>
        <taxon>Tracheophyta</taxon>
        <taxon>Spermatophyta</taxon>
        <taxon>Magnoliopsida</taxon>
        <taxon>eudicotyledons</taxon>
        <taxon>Gunneridae</taxon>
        <taxon>Pentapetalae</taxon>
        <taxon>rosids</taxon>
        <taxon>fabids</taxon>
        <taxon>Malpighiales</taxon>
        <taxon>Rhizophoraceae</taxon>
        <taxon>Rhizophora</taxon>
    </lineage>
</organism>
<protein>
    <submittedName>
        <fullName evidence="2">Uncharacterized protein</fullName>
    </submittedName>
</protein>
<feature type="chain" id="PRO_5015196548" evidence="1">
    <location>
        <begin position="18"/>
        <end position="45"/>
    </location>
</feature>
<name>A0A2P2Q6E7_RHIMU</name>
<sequence>MHLSGFLELFLMVGCLSLDPTQHIFRNLLSLKEKDRTTVGDNEMG</sequence>
<proteinExistence type="predicted"/>
<evidence type="ECO:0000313" key="2">
    <source>
        <dbReference type="EMBL" id="MBX62548.1"/>
    </source>
</evidence>
<dbReference type="EMBL" id="GGEC01082064">
    <property type="protein sequence ID" value="MBX62548.1"/>
    <property type="molecule type" value="Transcribed_RNA"/>
</dbReference>
<dbReference type="AlphaFoldDB" id="A0A2P2Q6E7"/>
<keyword evidence="1" id="KW-0732">Signal</keyword>
<reference evidence="2" key="1">
    <citation type="submission" date="2018-02" db="EMBL/GenBank/DDBJ databases">
        <title>Rhizophora mucronata_Transcriptome.</title>
        <authorList>
            <person name="Meera S.P."/>
            <person name="Sreeshan A."/>
            <person name="Augustine A."/>
        </authorList>
    </citation>
    <scope>NUCLEOTIDE SEQUENCE</scope>
    <source>
        <tissue evidence="2">Leaf</tissue>
    </source>
</reference>